<evidence type="ECO:0000313" key="2">
    <source>
        <dbReference type="EMBL" id="SHK23539.1"/>
    </source>
</evidence>
<gene>
    <name evidence="2" type="ORF">SAMN05192548_1016146</name>
</gene>
<sequence length="150" mass="17075">MRQVNPTLASTTHDDIETLVQMRIDAMRESLERIGRFEPRRARDRFVSSFDSALCKFIVVDGVSVGFVQIKPAADHLLLEHFYVLPEYQGKGIGSTVLSAILADADSQSVSIRLGALRDSDSNRFYQRHGFLKTAESEWDIYYVREPHRA</sequence>
<dbReference type="InterPro" id="IPR000182">
    <property type="entry name" value="GNAT_dom"/>
</dbReference>
<dbReference type="Pfam" id="PF13508">
    <property type="entry name" value="Acetyltransf_7"/>
    <property type="match status" value="1"/>
</dbReference>
<feature type="domain" description="N-acetyltransferase" evidence="1">
    <location>
        <begin position="6"/>
        <end position="149"/>
    </location>
</feature>
<organism evidence="2 3">
    <name type="scientific">Paraburkholderia terricola</name>
    <dbReference type="NCBI Taxonomy" id="169427"/>
    <lineage>
        <taxon>Bacteria</taxon>
        <taxon>Pseudomonadati</taxon>
        <taxon>Pseudomonadota</taxon>
        <taxon>Betaproteobacteria</taxon>
        <taxon>Burkholderiales</taxon>
        <taxon>Burkholderiaceae</taxon>
        <taxon>Paraburkholderia</taxon>
    </lineage>
</organism>
<dbReference type="OrthoDB" id="5522469at2"/>
<dbReference type="GO" id="GO:0016747">
    <property type="term" value="F:acyltransferase activity, transferring groups other than amino-acyl groups"/>
    <property type="evidence" value="ECO:0007669"/>
    <property type="project" value="InterPro"/>
</dbReference>
<evidence type="ECO:0000313" key="3">
    <source>
        <dbReference type="Proteomes" id="UP000184395"/>
    </source>
</evidence>
<dbReference type="AlphaFoldDB" id="A0A1M6QTA4"/>
<dbReference type="EMBL" id="FRAB01000016">
    <property type="protein sequence ID" value="SHK23539.1"/>
    <property type="molecule type" value="Genomic_DNA"/>
</dbReference>
<dbReference type="Gene3D" id="3.40.630.30">
    <property type="match status" value="1"/>
</dbReference>
<dbReference type="CDD" id="cd04301">
    <property type="entry name" value="NAT_SF"/>
    <property type="match status" value="1"/>
</dbReference>
<dbReference type="SUPFAM" id="SSF55729">
    <property type="entry name" value="Acyl-CoA N-acyltransferases (Nat)"/>
    <property type="match status" value="1"/>
</dbReference>
<proteinExistence type="predicted"/>
<name>A0A1M6QTA4_9BURK</name>
<dbReference type="PROSITE" id="PS51186">
    <property type="entry name" value="GNAT"/>
    <property type="match status" value="1"/>
</dbReference>
<dbReference type="InterPro" id="IPR016181">
    <property type="entry name" value="Acyl_CoA_acyltransferase"/>
</dbReference>
<protein>
    <submittedName>
        <fullName evidence="2">Acetyltransferase (GNAT) domain-containing protein</fullName>
    </submittedName>
</protein>
<evidence type="ECO:0000259" key="1">
    <source>
        <dbReference type="PROSITE" id="PS51186"/>
    </source>
</evidence>
<reference evidence="2 3" key="1">
    <citation type="submission" date="2016-11" db="EMBL/GenBank/DDBJ databases">
        <authorList>
            <person name="Jaros S."/>
            <person name="Januszkiewicz K."/>
            <person name="Wedrychowicz H."/>
        </authorList>
    </citation>
    <scope>NUCLEOTIDE SEQUENCE [LARGE SCALE GENOMIC DNA]</scope>
    <source>
        <strain evidence="2 3">LMG 20594</strain>
    </source>
</reference>
<dbReference type="STRING" id="169427.SAMN05192548_1016146"/>
<keyword evidence="2" id="KW-0808">Transferase</keyword>
<dbReference type="Proteomes" id="UP000184395">
    <property type="component" value="Unassembled WGS sequence"/>
</dbReference>
<accession>A0A1M6QTA4</accession>